<evidence type="ECO:0000259" key="1">
    <source>
        <dbReference type="Pfam" id="PF01266"/>
    </source>
</evidence>
<comment type="caution">
    <text evidence="2">The sequence shown here is derived from an EMBL/GenBank/DDBJ whole genome shotgun (WGS) entry which is preliminary data.</text>
</comment>
<keyword evidence="3" id="KW-1185">Reference proteome</keyword>
<dbReference type="Gene3D" id="3.30.9.10">
    <property type="entry name" value="D-Amino Acid Oxidase, subunit A, domain 2"/>
    <property type="match status" value="1"/>
</dbReference>
<evidence type="ECO:0000313" key="3">
    <source>
        <dbReference type="Proteomes" id="UP001165367"/>
    </source>
</evidence>
<proteinExistence type="predicted"/>
<accession>A0ABS9KXR7</accession>
<dbReference type="RefSeq" id="WP_237875704.1">
    <property type="nucleotide sequence ID" value="NZ_JAKLTR010000018.1"/>
</dbReference>
<dbReference type="Proteomes" id="UP001165367">
    <property type="component" value="Unassembled WGS sequence"/>
</dbReference>
<dbReference type="InterPro" id="IPR006076">
    <property type="entry name" value="FAD-dep_OxRdtase"/>
</dbReference>
<evidence type="ECO:0000313" key="2">
    <source>
        <dbReference type="EMBL" id="MCG2617167.1"/>
    </source>
</evidence>
<organism evidence="2 3">
    <name type="scientific">Terrimonas ginsenosidimutans</name>
    <dbReference type="NCBI Taxonomy" id="2908004"/>
    <lineage>
        <taxon>Bacteria</taxon>
        <taxon>Pseudomonadati</taxon>
        <taxon>Bacteroidota</taxon>
        <taxon>Chitinophagia</taxon>
        <taxon>Chitinophagales</taxon>
        <taxon>Chitinophagaceae</taxon>
        <taxon>Terrimonas</taxon>
    </lineage>
</organism>
<dbReference type="Gene3D" id="3.50.50.60">
    <property type="entry name" value="FAD/NAD(P)-binding domain"/>
    <property type="match status" value="1"/>
</dbReference>
<feature type="domain" description="FAD dependent oxidoreductase" evidence="1">
    <location>
        <begin position="30"/>
        <end position="383"/>
    </location>
</feature>
<dbReference type="InterPro" id="IPR036188">
    <property type="entry name" value="FAD/NAD-bd_sf"/>
</dbReference>
<name>A0ABS9KXR7_9BACT</name>
<sequence>MDLRSPYPYWLLRHGIINTYPSLQENIKSDVVIIGAGISGALVAWELTMAGHRVVIVDRRHAGTGSTAASTALLQYEIDTPLHQLIKKVGQDHAIRSYQLCRDAIYDLQKICKKLKDDKLLTLKPSLQFASFDSHVKNLEKEYELRVEAGFDLQWMEQRELRSVFGFRKPAAILSKDGAEADAYRITHLLLKECIDLGAEVYDNTEITQINHQKNGVELLTSTKCRIKAKKLVIACGYESQKYIPKKVQELQSTFAIVSEPFGTKDFWHKNALIWETRTPYLYLRTTDDSRILIGGKDVEFSDPLYRDQILSRKAKDLERSFADLFPKISFKTDFKWAGVFASTKDGLPYIGSIPERPHTYFALGFGGNGITFSVIAARMIKQMIGGKKDDDAPVFSFNR</sequence>
<dbReference type="SUPFAM" id="SSF51905">
    <property type="entry name" value="FAD/NAD(P)-binding domain"/>
    <property type="match status" value="1"/>
</dbReference>
<dbReference type="Pfam" id="PF01266">
    <property type="entry name" value="DAO"/>
    <property type="match status" value="1"/>
</dbReference>
<dbReference type="PANTHER" id="PTHR13847">
    <property type="entry name" value="SARCOSINE DEHYDROGENASE-RELATED"/>
    <property type="match status" value="1"/>
</dbReference>
<dbReference type="EMBL" id="JAKLTR010000018">
    <property type="protein sequence ID" value="MCG2617167.1"/>
    <property type="molecule type" value="Genomic_DNA"/>
</dbReference>
<reference evidence="2" key="1">
    <citation type="submission" date="2022-01" db="EMBL/GenBank/DDBJ databases">
        <authorList>
            <person name="Jo J.-H."/>
            <person name="Im W.-T."/>
        </authorList>
    </citation>
    <scope>NUCLEOTIDE SEQUENCE</scope>
    <source>
        <strain evidence="2">NA20</strain>
    </source>
</reference>
<dbReference type="PANTHER" id="PTHR13847:SF201">
    <property type="entry name" value="PUTATIBE OXIDOREDUCTASE"/>
    <property type="match status" value="1"/>
</dbReference>
<protein>
    <submittedName>
        <fullName evidence="2">FAD-binding oxidoreductase</fullName>
    </submittedName>
</protein>
<gene>
    <name evidence="2" type="ORF">LZZ85_22920</name>
</gene>